<keyword evidence="9" id="KW-1185">Reference proteome</keyword>
<dbReference type="EMBL" id="JBHRST010000013">
    <property type="protein sequence ID" value="MFC3098002.1"/>
    <property type="molecule type" value="Genomic_DNA"/>
</dbReference>
<dbReference type="InterPro" id="IPR008921">
    <property type="entry name" value="DNA_pol3_clamp-load_cplx_C"/>
</dbReference>
<dbReference type="PANTHER" id="PTHR34388:SF1">
    <property type="entry name" value="DNA POLYMERASE III SUBUNIT DELTA"/>
    <property type="match status" value="1"/>
</dbReference>
<evidence type="ECO:0000256" key="5">
    <source>
        <dbReference type="ARBA" id="ARBA00022932"/>
    </source>
</evidence>
<evidence type="ECO:0000313" key="9">
    <source>
        <dbReference type="Proteomes" id="UP001595456"/>
    </source>
</evidence>
<evidence type="ECO:0000313" key="8">
    <source>
        <dbReference type="EMBL" id="MFC3098002.1"/>
    </source>
</evidence>
<evidence type="ECO:0000256" key="6">
    <source>
        <dbReference type="ARBA" id="ARBA00034754"/>
    </source>
</evidence>
<comment type="caution">
    <text evidence="8">The sequence shown here is derived from an EMBL/GenBank/DDBJ whole genome shotgun (WGS) entry which is preliminary data.</text>
</comment>
<dbReference type="PANTHER" id="PTHR34388">
    <property type="entry name" value="DNA POLYMERASE III SUBUNIT DELTA"/>
    <property type="match status" value="1"/>
</dbReference>
<evidence type="ECO:0000256" key="7">
    <source>
        <dbReference type="ARBA" id="ARBA00049244"/>
    </source>
</evidence>
<proteinExistence type="inferred from homology"/>
<evidence type="ECO:0000256" key="1">
    <source>
        <dbReference type="ARBA" id="ARBA00012417"/>
    </source>
</evidence>
<sequence length="344" mass="36450">MKATQANFASVARRSAGDIALWFFCGPDEGGAATALASAISLLPDAGERVELSGAELKADPARLLDEARSTSLFGGARHIVARVAGEEAAKAVETFVEMADLGEAKGACPVFVIATSATDKSRTAKLLIDRRDALVAMFYPPNPEDVHNAVASMAGAAGLRCGSQIAERIARAADMDLRLAQSEIDKLALYLDASPLAVRQVEDADLDAILAVREDADFDPLVDAVLSGNLARVPAEIGRMREVGINPLGVVLALERRAAQMAGLVARRQPGMDLATLMNQQRVFGNRKALEAMLPRWPAPKLDRLVARLADLHRALLANSQAAETILAQSLAGIARFAVQKKG</sequence>
<dbReference type="Proteomes" id="UP001595456">
    <property type="component" value="Unassembled WGS sequence"/>
</dbReference>
<dbReference type="Gene3D" id="1.10.8.60">
    <property type="match status" value="1"/>
</dbReference>
<dbReference type="SUPFAM" id="SSF48019">
    <property type="entry name" value="post-AAA+ oligomerization domain-like"/>
    <property type="match status" value="1"/>
</dbReference>
<keyword evidence="4" id="KW-0235">DNA replication</keyword>
<dbReference type="SUPFAM" id="SSF52540">
    <property type="entry name" value="P-loop containing nucleoside triphosphate hydrolases"/>
    <property type="match status" value="1"/>
</dbReference>
<dbReference type="EC" id="2.7.7.7" evidence="1"/>
<dbReference type="GO" id="GO:0003887">
    <property type="term" value="F:DNA-directed DNA polymerase activity"/>
    <property type="evidence" value="ECO:0007669"/>
    <property type="project" value="UniProtKB-EC"/>
</dbReference>
<name>A0ABV7E637_9SPHN</name>
<comment type="catalytic activity">
    <reaction evidence="7">
        <text>DNA(n) + a 2'-deoxyribonucleoside 5'-triphosphate = DNA(n+1) + diphosphate</text>
        <dbReference type="Rhea" id="RHEA:22508"/>
        <dbReference type="Rhea" id="RHEA-COMP:17339"/>
        <dbReference type="Rhea" id="RHEA-COMP:17340"/>
        <dbReference type="ChEBI" id="CHEBI:33019"/>
        <dbReference type="ChEBI" id="CHEBI:61560"/>
        <dbReference type="ChEBI" id="CHEBI:173112"/>
        <dbReference type="EC" id="2.7.7.7"/>
    </reaction>
</comment>
<evidence type="ECO:0000256" key="4">
    <source>
        <dbReference type="ARBA" id="ARBA00022705"/>
    </source>
</evidence>
<organism evidence="8 9">
    <name type="scientific">Alteraurantiacibacter palmitatis</name>
    <dbReference type="NCBI Taxonomy" id="2054628"/>
    <lineage>
        <taxon>Bacteria</taxon>
        <taxon>Pseudomonadati</taxon>
        <taxon>Pseudomonadota</taxon>
        <taxon>Alphaproteobacteria</taxon>
        <taxon>Sphingomonadales</taxon>
        <taxon>Erythrobacteraceae</taxon>
        <taxon>Alteraurantiacibacter</taxon>
    </lineage>
</organism>
<dbReference type="Gene3D" id="1.20.272.10">
    <property type="match status" value="1"/>
</dbReference>
<keyword evidence="3 8" id="KW-0548">Nucleotidyltransferase</keyword>
<keyword evidence="5" id="KW-0239">DNA-directed DNA polymerase</keyword>
<gene>
    <name evidence="8" type="primary">holA</name>
    <name evidence="8" type="ORF">ACFODU_09355</name>
</gene>
<evidence type="ECO:0000256" key="3">
    <source>
        <dbReference type="ARBA" id="ARBA00022695"/>
    </source>
</evidence>
<comment type="similarity">
    <text evidence="6">Belongs to the DNA polymerase HolA subunit family.</text>
</comment>
<dbReference type="RefSeq" id="WP_336925452.1">
    <property type="nucleotide sequence ID" value="NZ_JBANRO010000004.1"/>
</dbReference>
<dbReference type="InterPro" id="IPR027417">
    <property type="entry name" value="P-loop_NTPase"/>
</dbReference>
<evidence type="ECO:0000256" key="2">
    <source>
        <dbReference type="ARBA" id="ARBA00022679"/>
    </source>
</evidence>
<reference evidence="9" key="1">
    <citation type="journal article" date="2019" name="Int. J. Syst. Evol. Microbiol.">
        <title>The Global Catalogue of Microorganisms (GCM) 10K type strain sequencing project: providing services to taxonomists for standard genome sequencing and annotation.</title>
        <authorList>
            <consortium name="The Broad Institute Genomics Platform"/>
            <consortium name="The Broad Institute Genome Sequencing Center for Infectious Disease"/>
            <person name="Wu L."/>
            <person name="Ma J."/>
        </authorList>
    </citation>
    <scope>NUCLEOTIDE SEQUENCE [LARGE SCALE GENOMIC DNA]</scope>
    <source>
        <strain evidence="9">KCTC 52607</strain>
    </source>
</reference>
<protein>
    <recommendedName>
        <fullName evidence="1">DNA-directed DNA polymerase</fullName>
        <ecNumber evidence="1">2.7.7.7</ecNumber>
    </recommendedName>
</protein>
<dbReference type="NCBIfam" id="TIGR01128">
    <property type="entry name" value="holA"/>
    <property type="match status" value="1"/>
</dbReference>
<keyword evidence="2 8" id="KW-0808">Transferase</keyword>
<accession>A0ABV7E637</accession>
<dbReference type="InterPro" id="IPR005790">
    <property type="entry name" value="DNA_polIII_delta"/>
</dbReference>